<proteinExistence type="predicted"/>
<comment type="caution">
    <text evidence="1">The sequence shown here is derived from an EMBL/GenBank/DDBJ whole genome shotgun (WGS) entry which is preliminary data.</text>
</comment>
<dbReference type="EMBL" id="JAEHOD010000019">
    <property type="protein sequence ID" value="KAG2447956.1"/>
    <property type="molecule type" value="Genomic_DNA"/>
</dbReference>
<dbReference type="AlphaFoldDB" id="A0A835WIC0"/>
<keyword evidence="2" id="KW-1185">Reference proteome</keyword>
<evidence type="ECO:0000313" key="1">
    <source>
        <dbReference type="EMBL" id="KAG2447956.1"/>
    </source>
</evidence>
<evidence type="ECO:0000313" key="2">
    <source>
        <dbReference type="Proteomes" id="UP000613740"/>
    </source>
</evidence>
<organism evidence="1 2">
    <name type="scientific">Chlamydomonas schloesseri</name>
    <dbReference type="NCBI Taxonomy" id="2026947"/>
    <lineage>
        <taxon>Eukaryota</taxon>
        <taxon>Viridiplantae</taxon>
        <taxon>Chlorophyta</taxon>
        <taxon>core chlorophytes</taxon>
        <taxon>Chlorophyceae</taxon>
        <taxon>CS clade</taxon>
        <taxon>Chlamydomonadales</taxon>
        <taxon>Chlamydomonadaceae</taxon>
        <taxon>Chlamydomonas</taxon>
    </lineage>
</organism>
<gene>
    <name evidence="1" type="ORF">HYH02_006985</name>
</gene>
<reference evidence="1" key="1">
    <citation type="journal article" date="2020" name="bioRxiv">
        <title>Comparative genomics of Chlamydomonas.</title>
        <authorList>
            <person name="Craig R.J."/>
            <person name="Hasan A.R."/>
            <person name="Ness R.W."/>
            <person name="Keightley P.D."/>
        </authorList>
    </citation>
    <scope>NUCLEOTIDE SEQUENCE</scope>
    <source>
        <strain evidence="1">CCAP 11/173</strain>
    </source>
</reference>
<protein>
    <submittedName>
        <fullName evidence="1">Uncharacterized protein</fullName>
    </submittedName>
</protein>
<dbReference type="Proteomes" id="UP000613740">
    <property type="component" value="Unassembled WGS sequence"/>
</dbReference>
<sequence length="175" mass="18776">MAAAQPANPAQRAAVLEQIFSGPDLFGSLLERLHELQEESKKRKSSGKELRLELIVCESDFPLHAAPTLAGMARLRRLEFWARGKGLDMEELYGIQDYYGAAVPPDAAEHLFDLLDGHSRKRHAAAAAAAAASWGGDTAAPGLPLQVVMVVGRHKVRSEDMAPPLVRGGGGGDRC</sequence>
<accession>A0A835WIC0</accession>
<name>A0A835WIC0_9CHLO</name>